<evidence type="ECO:0000313" key="4">
    <source>
        <dbReference type="Proteomes" id="UP001595530"/>
    </source>
</evidence>
<evidence type="ECO:0000313" key="3">
    <source>
        <dbReference type="EMBL" id="MFC3110251.1"/>
    </source>
</evidence>
<dbReference type="InterPro" id="IPR019886">
    <property type="entry name" value="Na_symporter_ssu"/>
</dbReference>
<dbReference type="Proteomes" id="UP001595530">
    <property type="component" value="Unassembled WGS sequence"/>
</dbReference>
<organism evidence="3 4">
    <name type="scientific">Undibacterium arcticum</name>
    <dbReference type="NCBI Taxonomy" id="1762892"/>
    <lineage>
        <taxon>Bacteria</taxon>
        <taxon>Pseudomonadati</taxon>
        <taxon>Pseudomonadota</taxon>
        <taxon>Betaproteobacteria</taxon>
        <taxon>Burkholderiales</taxon>
        <taxon>Oxalobacteraceae</taxon>
        <taxon>Undibacterium</taxon>
    </lineage>
</organism>
<feature type="transmembrane region" description="Helical" evidence="1">
    <location>
        <begin position="22"/>
        <end position="42"/>
    </location>
</feature>
<accession>A0ABV7F987</accession>
<sequence length="96" mass="11304">MPEPLNPTPHNLALHWRHTRRLTLWLLLIWFAITFCVVFFARQLATLQLFGWPVSFYMAAQGAVLVYVLIVAFYAWRMQRLDRQCQSHIDEGQSDA</sequence>
<dbReference type="EMBL" id="JBHRTP010000072">
    <property type="protein sequence ID" value="MFC3110251.1"/>
    <property type="molecule type" value="Genomic_DNA"/>
</dbReference>
<gene>
    <name evidence="3" type="ORF">ACFOFO_20185</name>
</gene>
<dbReference type="NCBIfam" id="TIGR03647">
    <property type="entry name" value="Na_symport_sm"/>
    <property type="match status" value="1"/>
</dbReference>
<keyword evidence="1" id="KW-1133">Transmembrane helix</keyword>
<dbReference type="RefSeq" id="WP_390326777.1">
    <property type="nucleotide sequence ID" value="NZ_JBHRTP010000072.1"/>
</dbReference>
<evidence type="ECO:0000259" key="2">
    <source>
        <dbReference type="Pfam" id="PF13937"/>
    </source>
</evidence>
<protein>
    <submittedName>
        <fullName evidence="3">DUF4212 domain-containing protein</fullName>
    </submittedName>
</protein>
<reference evidence="4" key="1">
    <citation type="journal article" date="2019" name="Int. J. Syst. Evol. Microbiol.">
        <title>The Global Catalogue of Microorganisms (GCM) 10K type strain sequencing project: providing services to taxonomists for standard genome sequencing and annotation.</title>
        <authorList>
            <consortium name="The Broad Institute Genomics Platform"/>
            <consortium name="The Broad Institute Genome Sequencing Center for Infectious Disease"/>
            <person name="Wu L."/>
            <person name="Ma J."/>
        </authorList>
    </citation>
    <scope>NUCLEOTIDE SEQUENCE [LARGE SCALE GENOMIC DNA]</scope>
    <source>
        <strain evidence="4">KCTC 42986</strain>
    </source>
</reference>
<keyword evidence="1" id="KW-0472">Membrane</keyword>
<proteinExistence type="predicted"/>
<keyword evidence="4" id="KW-1185">Reference proteome</keyword>
<name>A0ABV7F987_9BURK</name>
<evidence type="ECO:0000256" key="1">
    <source>
        <dbReference type="SAM" id="Phobius"/>
    </source>
</evidence>
<keyword evidence="1" id="KW-0812">Transmembrane</keyword>
<comment type="caution">
    <text evidence="3">The sequence shown here is derived from an EMBL/GenBank/DDBJ whole genome shotgun (WGS) entry which is preliminary data.</text>
</comment>
<feature type="transmembrane region" description="Helical" evidence="1">
    <location>
        <begin position="54"/>
        <end position="76"/>
    </location>
</feature>
<feature type="domain" description="Sodium symporter small subunit" evidence="2">
    <location>
        <begin position="15"/>
        <end position="85"/>
    </location>
</feature>
<dbReference type="Pfam" id="PF13937">
    <property type="entry name" value="DUF4212"/>
    <property type="match status" value="1"/>
</dbReference>